<protein>
    <submittedName>
        <fullName evidence="2">Uncharacterized protein</fullName>
    </submittedName>
</protein>
<keyword evidence="1" id="KW-0812">Transmembrane</keyword>
<dbReference type="EMBL" id="JAIWYP010000004">
    <property type="protein sequence ID" value="KAH3831129.1"/>
    <property type="molecule type" value="Genomic_DNA"/>
</dbReference>
<comment type="caution">
    <text evidence="2">The sequence shown here is derived from an EMBL/GenBank/DDBJ whole genome shotgun (WGS) entry which is preliminary data.</text>
</comment>
<accession>A0A9D4H7M9</accession>
<name>A0A9D4H7M9_DREPO</name>
<dbReference type="Proteomes" id="UP000828390">
    <property type="component" value="Unassembled WGS sequence"/>
</dbReference>
<evidence type="ECO:0000256" key="1">
    <source>
        <dbReference type="SAM" id="Phobius"/>
    </source>
</evidence>
<feature type="transmembrane region" description="Helical" evidence="1">
    <location>
        <begin position="6"/>
        <end position="31"/>
    </location>
</feature>
<reference evidence="2" key="2">
    <citation type="submission" date="2020-11" db="EMBL/GenBank/DDBJ databases">
        <authorList>
            <person name="McCartney M.A."/>
            <person name="Auch B."/>
            <person name="Kono T."/>
            <person name="Mallez S."/>
            <person name="Becker A."/>
            <person name="Gohl D.M."/>
            <person name="Silverstein K.A.T."/>
            <person name="Koren S."/>
            <person name="Bechman K.B."/>
            <person name="Herman A."/>
            <person name="Abrahante J.E."/>
            <person name="Garbe J."/>
        </authorList>
    </citation>
    <scope>NUCLEOTIDE SEQUENCE</scope>
    <source>
        <strain evidence="2">Duluth1</strain>
        <tissue evidence="2">Whole animal</tissue>
    </source>
</reference>
<evidence type="ECO:0000313" key="2">
    <source>
        <dbReference type="EMBL" id="KAH3831129.1"/>
    </source>
</evidence>
<keyword evidence="1" id="KW-0472">Membrane</keyword>
<gene>
    <name evidence="2" type="ORF">DPMN_104391</name>
</gene>
<evidence type="ECO:0000313" key="3">
    <source>
        <dbReference type="Proteomes" id="UP000828390"/>
    </source>
</evidence>
<reference evidence="2" key="1">
    <citation type="journal article" date="2019" name="bioRxiv">
        <title>The Genome of the Zebra Mussel, Dreissena polymorpha: A Resource for Invasive Species Research.</title>
        <authorList>
            <person name="McCartney M.A."/>
            <person name="Auch B."/>
            <person name="Kono T."/>
            <person name="Mallez S."/>
            <person name="Zhang Y."/>
            <person name="Obille A."/>
            <person name="Becker A."/>
            <person name="Abrahante J.E."/>
            <person name="Garbe J."/>
            <person name="Badalamenti J.P."/>
            <person name="Herman A."/>
            <person name="Mangelson H."/>
            <person name="Liachko I."/>
            <person name="Sullivan S."/>
            <person name="Sone E.D."/>
            <person name="Koren S."/>
            <person name="Silverstein K.A.T."/>
            <person name="Beckman K.B."/>
            <person name="Gohl D.M."/>
        </authorList>
    </citation>
    <scope>NUCLEOTIDE SEQUENCE</scope>
    <source>
        <strain evidence="2">Duluth1</strain>
        <tissue evidence="2">Whole animal</tissue>
    </source>
</reference>
<dbReference type="AlphaFoldDB" id="A0A9D4H7M9"/>
<sequence length="275" mass="30250">MKADGATVFTVVADGATVVIFVAHGATVFYLGSKRNYRKQQFFNLAADGLQQFFTFETDGSTTLVADRAKVFTMKAERNSFNLGSRRSNSSYISSRVMIIFRLVTDRTKKITLVADRATSVTLVADEQTEQHNSLFLGSRRMNSPYINSRRSNIFTLVADRATVADGSTVCTMVANVETFFYRGIFSSVADGTIVISVADGTAILSEKKFLSWSFHEGFLCAILLLDVLLGAFGCERLEIVRVLRHPLKQVVQEVARLASMKTGVVVSVSECVCS</sequence>
<keyword evidence="3" id="KW-1185">Reference proteome</keyword>
<keyword evidence="1" id="KW-1133">Transmembrane helix</keyword>
<proteinExistence type="predicted"/>
<organism evidence="2 3">
    <name type="scientific">Dreissena polymorpha</name>
    <name type="common">Zebra mussel</name>
    <name type="synonym">Mytilus polymorpha</name>
    <dbReference type="NCBI Taxonomy" id="45954"/>
    <lineage>
        <taxon>Eukaryota</taxon>
        <taxon>Metazoa</taxon>
        <taxon>Spiralia</taxon>
        <taxon>Lophotrochozoa</taxon>
        <taxon>Mollusca</taxon>
        <taxon>Bivalvia</taxon>
        <taxon>Autobranchia</taxon>
        <taxon>Heteroconchia</taxon>
        <taxon>Euheterodonta</taxon>
        <taxon>Imparidentia</taxon>
        <taxon>Neoheterodontei</taxon>
        <taxon>Myida</taxon>
        <taxon>Dreissenoidea</taxon>
        <taxon>Dreissenidae</taxon>
        <taxon>Dreissena</taxon>
    </lineage>
</organism>